<dbReference type="Proteomes" id="UP000620327">
    <property type="component" value="Unassembled WGS sequence"/>
</dbReference>
<comment type="caution">
    <text evidence="1">The sequence shown here is derived from an EMBL/GenBank/DDBJ whole genome shotgun (WGS) entry which is preliminary data.</text>
</comment>
<dbReference type="EMBL" id="JACOQI010000008">
    <property type="protein sequence ID" value="MBC5770665.1"/>
    <property type="molecule type" value="Genomic_DNA"/>
</dbReference>
<dbReference type="RefSeq" id="WP_187014901.1">
    <property type="nucleotide sequence ID" value="NZ_JACOQI010000008.1"/>
</dbReference>
<reference evidence="1" key="1">
    <citation type="submission" date="2020-08" db="EMBL/GenBank/DDBJ databases">
        <title>Genome public.</title>
        <authorList>
            <person name="Liu C."/>
            <person name="Sun Q."/>
        </authorList>
    </citation>
    <scope>NUCLEOTIDE SEQUENCE</scope>
    <source>
        <strain evidence="1">BX15</strain>
    </source>
</reference>
<accession>A0A923MIF8</accession>
<gene>
    <name evidence="1" type="ORF">H8Z83_10080</name>
</gene>
<keyword evidence="2" id="KW-1185">Reference proteome</keyword>
<sequence>MQINLGHVTASFTLDVYGHTENVLAVRGSDYRILFDGEGGGANHSFFAAEQRGLRNEAWFKL</sequence>
<name>A0A923MIF8_9FIRM</name>
<evidence type="ECO:0000313" key="2">
    <source>
        <dbReference type="Proteomes" id="UP000620327"/>
    </source>
</evidence>
<organism evidence="1 2">
    <name type="scientific">Dysosmobacter segnis</name>
    <dbReference type="NCBI Taxonomy" id="2763042"/>
    <lineage>
        <taxon>Bacteria</taxon>
        <taxon>Bacillati</taxon>
        <taxon>Bacillota</taxon>
        <taxon>Clostridia</taxon>
        <taxon>Eubacteriales</taxon>
        <taxon>Oscillospiraceae</taxon>
        <taxon>Dysosmobacter</taxon>
    </lineage>
</organism>
<protein>
    <submittedName>
        <fullName evidence="1">Uncharacterized protein</fullName>
    </submittedName>
</protein>
<evidence type="ECO:0000313" key="1">
    <source>
        <dbReference type="EMBL" id="MBC5770665.1"/>
    </source>
</evidence>
<proteinExistence type="predicted"/>
<dbReference type="AlphaFoldDB" id="A0A923MIF8"/>